<dbReference type="SUPFAM" id="SSF109604">
    <property type="entry name" value="HD-domain/PDEase-like"/>
    <property type="match status" value="1"/>
</dbReference>
<dbReference type="GO" id="GO:0004386">
    <property type="term" value="F:helicase activity"/>
    <property type="evidence" value="ECO:0007669"/>
    <property type="project" value="UniProtKB-KW"/>
</dbReference>
<keyword evidence="1" id="KW-0347">Helicase</keyword>
<sequence length="167" mass="19185">MIVLSNGEKHYIGKPFTPNIETIATALSNINRYTGHVGQYSVAQHCVLVSQQLPPELRLSGLLHDAPEAYIGDVSAPLKRHIASVYKPLEDHYHRVIDNHFGVTTQHHRVGMIDKRMLITEAKHFGIWCDEFPDYRECDVTIRAMTPEAARELFLQHFYRYQIEGCK</sequence>
<name>A0A5Q2W904_9CAUD</name>
<accession>A0A5Q2W904</accession>
<keyword evidence="1" id="KW-0067">ATP-binding</keyword>
<reference evidence="1" key="1">
    <citation type="submission" date="2019-08" db="EMBL/GenBank/DDBJ databases">
        <authorList>
            <person name="Pogozhova M.P."/>
            <person name="Pisanov R.V."/>
            <person name="Gaevskaya N.E."/>
            <person name="Vodopyanov A.S."/>
        </authorList>
    </citation>
    <scope>NUCLEOTIDE SEQUENCE</scope>
</reference>
<evidence type="ECO:0000313" key="1">
    <source>
        <dbReference type="EMBL" id="QGH75006.1"/>
    </source>
</evidence>
<gene>
    <name evidence="1" type="ORF">RostovM3_00020</name>
</gene>
<keyword evidence="1" id="KW-0378">Hydrolase</keyword>
<protein>
    <submittedName>
        <fullName evidence="1">Putative helicase</fullName>
    </submittedName>
</protein>
<dbReference type="Gene3D" id="1.10.3210.10">
    <property type="entry name" value="Hypothetical protein af1432"/>
    <property type="match status" value="1"/>
</dbReference>
<keyword evidence="1" id="KW-0547">Nucleotide-binding</keyword>
<proteinExistence type="predicted"/>
<organism evidence="1">
    <name type="scientific">Vibrio phage Rostov M3</name>
    <dbReference type="NCBI Taxonomy" id="2660724"/>
    <lineage>
        <taxon>Viruses</taxon>
        <taxon>Duplodnaviria</taxon>
        <taxon>Heunggongvirae</taxon>
        <taxon>Uroviricota</taxon>
        <taxon>Caudoviricetes</taxon>
    </lineage>
</organism>
<dbReference type="EMBL" id="MN379460">
    <property type="protein sequence ID" value="QGH75006.1"/>
    <property type="molecule type" value="Genomic_DNA"/>
</dbReference>